<keyword evidence="1" id="KW-0732">Signal</keyword>
<feature type="chain" id="PRO_5034171249" evidence="1">
    <location>
        <begin position="23"/>
        <end position="58"/>
    </location>
</feature>
<evidence type="ECO:0000313" key="3">
    <source>
        <dbReference type="Proteomes" id="UP000639643"/>
    </source>
</evidence>
<dbReference type="AlphaFoldDB" id="A0A8H6MZ94"/>
<evidence type="ECO:0000313" key="2">
    <source>
        <dbReference type="EMBL" id="KAF6813680.1"/>
    </source>
</evidence>
<feature type="signal peptide" evidence="1">
    <location>
        <begin position="1"/>
        <end position="22"/>
    </location>
</feature>
<accession>A0A8H6MZ94</accession>
<proteinExistence type="predicted"/>
<dbReference type="Proteomes" id="UP000639643">
    <property type="component" value="Unassembled WGS sequence"/>
</dbReference>
<protein>
    <submittedName>
        <fullName evidence="2">Uncharacterized protein</fullName>
    </submittedName>
</protein>
<evidence type="ECO:0000256" key="1">
    <source>
        <dbReference type="SAM" id="SignalP"/>
    </source>
</evidence>
<name>A0A8H6MZ94_9PEZI</name>
<organism evidence="2 3">
    <name type="scientific">Colletotrichum musicola</name>
    <dbReference type="NCBI Taxonomy" id="2175873"/>
    <lineage>
        <taxon>Eukaryota</taxon>
        <taxon>Fungi</taxon>
        <taxon>Dikarya</taxon>
        <taxon>Ascomycota</taxon>
        <taxon>Pezizomycotina</taxon>
        <taxon>Sordariomycetes</taxon>
        <taxon>Hypocreomycetidae</taxon>
        <taxon>Glomerellales</taxon>
        <taxon>Glomerellaceae</taxon>
        <taxon>Colletotrichum</taxon>
        <taxon>Colletotrichum orchidearum species complex</taxon>
    </lineage>
</organism>
<reference evidence="2" key="1">
    <citation type="journal article" date="2020" name="Phytopathology">
        <title>Genome Sequence Resources of Colletotrichum truncatum, C. plurivorum, C. musicola, and C. sojae: Four Species Pathogenic to Soybean (Glycine max).</title>
        <authorList>
            <person name="Rogerio F."/>
            <person name="Boufleur T.R."/>
            <person name="Ciampi-Guillardi M."/>
            <person name="Sukno S.A."/>
            <person name="Thon M.R."/>
            <person name="Massola Junior N.S."/>
            <person name="Baroncelli R."/>
        </authorList>
    </citation>
    <scope>NUCLEOTIDE SEQUENCE</scope>
    <source>
        <strain evidence="2">LFN0074</strain>
    </source>
</reference>
<comment type="caution">
    <text evidence="2">The sequence shown here is derived from an EMBL/GenBank/DDBJ whole genome shotgun (WGS) entry which is preliminary data.</text>
</comment>
<sequence length="58" mass="6200">MRVNIVSVGLAPIGLLSQQAYAQEYCDTPGRFGCPQDCGIGADKLCVLPGNYCECTPY</sequence>
<dbReference type="EMBL" id="WIGM01000750">
    <property type="protein sequence ID" value="KAF6813680.1"/>
    <property type="molecule type" value="Genomic_DNA"/>
</dbReference>
<keyword evidence="3" id="KW-1185">Reference proteome</keyword>
<gene>
    <name evidence="2" type="ORF">CMUS01_12787</name>
</gene>